<dbReference type="KEGG" id="amus:LMH87_002089"/>
<name>A0A9W8UIW7_AKAMU</name>
<dbReference type="Gene3D" id="3.40.50.300">
    <property type="entry name" value="P-loop containing nucleotide triphosphate hydrolases"/>
    <property type="match status" value="1"/>
</dbReference>
<dbReference type="AlphaFoldDB" id="A0A9W8UIW7"/>
<organism evidence="1 2">
    <name type="scientific">Akanthomyces muscarius</name>
    <name type="common">Entomopathogenic fungus</name>
    <name type="synonym">Lecanicillium muscarium</name>
    <dbReference type="NCBI Taxonomy" id="2231603"/>
    <lineage>
        <taxon>Eukaryota</taxon>
        <taxon>Fungi</taxon>
        <taxon>Dikarya</taxon>
        <taxon>Ascomycota</taxon>
        <taxon>Pezizomycotina</taxon>
        <taxon>Sordariomycetes</taxon>
        <taxon>Hypocreomycetidae</taxon>
        <taxon>Hypocreales</taxon>
        <taxon>Cordycipitaceae</taxon>
        <taxon>Akanthomyces</taxon>
    </lineage>
</organism>
<dbReference type="InterPro" id="IPR027417">
    <property type="entry name" value="P-loop_NTPase"/>
</dbReference>
<dbReference type="SUPFAM" id="SSF52540">
    <property type="entry name" value="P-loop containing nucleoside triphosphate hydrolases"/>
    <property type="match status" value="1"/>
</dbReference>
<dbReference type="EMBL" id="JAJHUN010000010">
    <property type="protein sequence ID" value="KAJ4147577.1"/>
    <property type="molecule type" value="Genomic_DNA"/>
</dbReference>
<proteinExistence type="predicted"/>
<evidence type="ECO:0000313" key="2">
    <source>
        <dbReference type="Proteomes" id="UP001144673"/>
    </source>
</evidence>
<evidence type="ECO:0000313" key="1">
    <source>
        <dbReference type="EMBL" id="KAJ4147577.1"/>
    </source>
</evidence>
<gene>
    <name evidence="1" type="ORF">LMH87_002089</name>
</gene>
<accession>A0A9W8UIW7</accession>
<sequence>MSGQFVWINGMPGVGKLTVARALHALLPGSHLVDNHSLIDQVTVPRSNPSYNAERERVRDAVYTSLVHPSSDEESACGDQAAQLAHVVIFTDFFTAGTIGAEWSQAHQKAAAKAGRPFLPVYLTCERQENLRRVTRPERGEKGSSKLTDVELVRKFMDDSKIYKFPGIGIDIDTTARVPEETAQLIREAMDAQLRETRA</sequence>
<reference evidence="1" key="1">
    <citation type="journal article" date="2023" name="Access Microbiol">
        <title>De-novo genome assembly for Akanthomyces muscarius, a biocontrol agent of insect agricultural pests.</title>
        <authorList>
            <person name="Erdos Z."/>
            <person name="Studholme D.J."/>
            <person name="Raymond B."/>
            <person name="Sharma M."/>
        </authorList>
    </citation>
    <scope>NUCLEOTIDE SEQUENCE</scope>
    <source>
        <strain evidence="1">Ve6</strain>
    </source>
</reference>
<dbReference type="RefSeq" id="XP_056050518.1">
    <property type="nucleotide sequence ID" value="XM_056193484.1"/>
</dbReference>
<comment type="caution">
    <text evidence="1">The sequence shown here is derived from an EMBL/GenBank/DDBJ whole genome shotgun (WGS) entry which is preliminary data.</text>
</comment>
<dbReference type="GeneID" id="80889248"/>
<dbReference type="Pfam" id="PF13238">
    <property type="entry name" value="AAA_18"/>
    <property type="match status" value="1"/>
</dbReference>
<protein>
    <submittedName>
        <fullName evidence="1">Uncharacterized protein</fullName>
    </submittedName>
</protein>
<dbReference type="Proteomes" id="UP001144673">
    <property type="component" value="Chromosome 3"/>
</dbReference>
<keyword evidence="2" id="KW-1185">Reference proteome</keyword>